<reference evidence="3 4" key="1">
    <citation type="submission" date="2024-09" db="EMBL/GenBank/DDBJ databases">
        <title>A chromosome-level genome assembly of Gray's grenadier anchovy, Coilia grayii.</title>
        <authorList>
            <person name="Fu Z."/>
        </authorList>
    </citation>
    <scope>NUCLEOTIDE SEQUENCE [LARGE SCALE GENOMIC DNA]</scope>
    <source>
        <strain evidence="3">G4</strain>
        <tissue evidence="3">Muscle</tissue>
    </source>
</reference>
<dbReference type="SMART" id="SM00220">
    <property type="entry name" value="S_TKc"/>
    <property type="match status" value="1"/>
</dbReference>
<dbReference type="AlphaFoldDB" id="A0ABD1IZF3"/>
<dbReference type="InterPro" id="IPR008271">
    <property type="entry name" value="Ser/Thr_kinase_AS"/>
</dbReference>
<gene>
    <name evidence="3" type="ORF">ACEWY4_023797</name>
</gene>
<dbReference type="PROSITE" id="PS00108">
    <property type="entry name" value="PROTEIN_KINASE_ST"/>
    <property type="match status" value="1"/>
</dbReference>
<feature type="domain" description="Protein kinase" evidence="2">
    <location>
        <begin position="1"/>
        <end position="303"/>
    </location>
</feature>
<dbReference type="PROSITE" id="PS50011">
    <property type="entry name" value="PROTEIN_KINASE_DOM"/>
    <property type="match status" value="1"/>
</dbReference>
<evidence type="ECO:0000313" key="3">
    <source>
        <dbReference type="EMBL" id="KAL2080004.1"/>
    </source>
</evidence>
<dbReference type="PANTHER" id="PTHR24359:SF1">
    <property type="entry name" value="INHIBITOR OF NUCLEAR FACTOR KAPPA-B KINASE EPSILON SUBUNIT HOMOLOG 1-RELATED"/>
    <property type="match status" value="1"/>
</dbReference>
<evidence type="ECO:0000313" key="4">
    <source>
        <dbReference type="Proteomes" id="UP001591681"/>
    </source>
</evidence>
<dbReference type="PANTHER" id="PTHR24359">
    <property type="entry name" value="SERINE/THREONINE-PROTEIN KINASE SBK1"/>
    <property type="match status" value="1"/>
</dbReference>
<feature type="compositionally biased region" description="Basic and acidic residues" evidence="1">
    <location>
        <begin position="311"/>
        <end position="324"/>
    </location>
</feature>
<dbReference type="SUPFAM" id="SSF56112">
    <property type="entry name" value="Protein kinase-like (PK-like)"/>
    <property type="match status" value="1"/>
</dbReference>
<keyword evidence="4" id="KW-1185">Reference proteome</keyword>
<dbReference type="InterPro" id="IPR011009">
    <property type="entry name" value="Kinase-like_dom_sf"/>
</dbReference>
<dbReference type="Pfam" id="PF00069">
    <property type="entry name" value="Pkinase"/>
    <property type="match status" value="1"/>
</dbReference>
<feature type="region of interest" description="Disordered" evidence="1">
    <location>
        <begin position="311"/>
        <end position="338"/>
    </location>
</feature>
<evidence type="ECO:0000259" key="2">
    <source>
        <dbReference type="PROSITE" id="PS50011"/>
    </source>
</evidence>
<sequence>MALKFFPRESTCLISFLREYNLSLAFCSHPSLASALGIAFSTPEHYIFAQQPGLYGDLFDVIVSEVGLGEGCAQRVASQISGALSHLHRCGFVHRDLKPENIFLCDPECRLVKLGDFGMAKARGAKVPCVWYSSAYCTPETEIARETEQRVVDGTEDGAPTSLDENGNPVVEVKKVKKERIWVTVEPSTDTWALGMLIYAMLMGVQPWEETASDCRGYVLYKQWADVANEGLRNKGTKGRNGQINEQEEEEEKDMNDNNSTVAPQFACFTPLACSLFLSLLHPQPALRGGAEEVAEHLGGAWLREEDRRWREEAAAGRKQREIMAEEDETERAQSRDR</sequence>
<dbReference type="Proteomes" id="UP001591681">
    <property type="component" value="Unassembled WGS sequence"/>
</dbReference>
<name>A0ABD1IZF3_9TELE</name>
<dbReference type="InterPro" id="IPR000719">
    <property type="entry name" value="Prot_kinase_dom"/>
</dbReference>
<comment type="caution">
    <text evidence="3">The sequence shown here is derived from an EMBL/GenBank/DDBJ whole genome shotgun (WGS) entry which is preliminary data.</text>
</comment>
<protein>
    <recommendedName>
        <fullName evidence="2">Protein kinase domain-containing protein</fullName>
    </recommendedName>
</protein>
<organism evidence="3 4">
    <name type="scientific">Coilia grayii</name>
    <name type="common">Gray's grenadier anchovy</name>
    <dbReference type="NCBI Taxonomy" id="363190"/>
    <lineage>
        <taxon>Eukaryota</taxon>
        <taxon>Metazoa</taxon>
        <taxon>Chordata</taxon>
        <taxon>Craniata</taxon>
        <taxon>Vertebrata</taxon>
        <taxon>Euteleostomi</taxon>
        <taxon>Actinopterygii</taxon>
        <taxon>Neopterygii</taxon>
        <taxon>Teleostei</taxon>
        <taxon>Clupei</taxon>
        <taxon>Clupeiformes</taxon>
        <taxon>Clupeoidei</taxon>
        <taxon>Engraulidae</taxon>
        <taxon>Coilinae</taxon>
        <taxon>Coilia</taxon>
    </lineage>
</organism>
<dbReference type="Gene3D" id="1.10.510.10">
    <property type="entry name" value="Transferase(Phosphotransferase) domain 1"/>
    <property type="match status" value="1"/>
</dbReference>
<proteinExistence type="predicted"/>
<feature type="region of interest" description="Disordered" evidence="1">
    <location>
        <begin position="232"/>
        <end position="259"/>
    </location>
</feature>
<evidence type="ECO:0000256" key="1">
    <source>
        <dbReference type="SAM" id="MobiDB-lite"/>
    </source>
</evidence>
<accession>A0ABD1IZF3</accession>
<dbReference type="EMBL" id="JBHFQA010000021">
    <property type="protein sequence ID" value="KAL2080004.1"/>
    <property type="molecule type" value="Genomic_DNA"/>
</dbReference>